<dbReference type="PRINTS" id="PR01210">
    <property type="entry name" value="GGTRANSPTASE"/>
</dbReference>
<dbReference type="Gene3D" id="1.10.246.130">
    <property type="match status" value="1"/>
</dbReference>
<comment type="similarity">
    <text evidence="1">Belongs to the gamma-glutamyltransferase family.</text>
</comment>
<dbReference type="SUPFAM" id="SSF56235">
    <property type="entry name" value="N-terminal nucleophile aminohydrolases (Ntn hydrolases)"/>
    <property type="match status" value="1"/>
</dbReference>
<dbReference type="Gene3D" id="3.60.20.40">
    <property type="match status" value="1"/>
</dbReference>
<dbReference type="GO" id="GO:0016740">
    <property type="term" value="F:transferase activity"/>
    <property type="evidence" value="ECO:0007669"/>
    <property type="project" value="UniProtKB-KW"/>
</dbReference>
<dbReference type="InterPro" id="IPR029055">
    <property type="entry name" value="Ntn_hydrolases_N"/>
</dbReference>
<evidence type="ECO:0000256" key="2">
    <source>
        <dbReference type="ARBA" id="ARBA00022679"/>
    </source>
</evidence>
<dbReference type="PANTHER" id="PTHR43199:SF1">
    <property type="entry name" value="GLUTATHIONE HYDROLASE PROENZYME"/>
    <property type="match status" value="1"/>
</dbReference>
<dbReference type="Pfam" id="PF01019">
    <property type="entry name" value="G_glu_transpept"/>
    <property type="match status" value="1"/>
</dbReference>
<organism evidence="5 6">
    <name type="scientific">Pelagibius litoralis</name>
    <dbReference type="NCBI Taxonomy" id="374515"/>
    <lineage>
        <taxon>Bacteria</taxon>
        <taxon>Pseudomonadati</taxon>
        <taxon>Pseudomonadota</taxon>
        <taxon>Alphaproteobacteria</taxon>
        <taxon>Rhodospirillales</taxon>
        <taxon>Rhodovibrionaceae</taxon>
        <taxon>Pelagibius</taxon>
    </lineage>
</organism>
<keyword evidence="4" id="KW-0865">Zymogen</keyword>
<accession>A0A967EZB7</accession>
<name>A0A967EZB7_9PROT</name>
<keyword evidence="2" id="KW-0808">Transferase</keyword>
<gene>
    <name evidence="5" type="ORF">HBA54_16345</name>
</gene>
<evidence type="ECO:0000256" key="3">
    <source>
        <dbReference type="ARBA" id="ARBA00022801"/>
    </source>
</evidence>
<dbReference type="PANTHER" id="PTHR43199">
    <property type="entry name" value="GLUTATHIONE HYDROLASE"/>
    <property type="match status" value="1"/>
</dbReference>
<dbReference type="RefSeq" id="WP_167226512.1">
    <property type="nucleotide sequence ID" value="NZ_JAAQPH010000012.1"/>
</dbReference>
<evidence type="ECO:0000256" key="4">
    <source>
        <dbReference type="ARBA" id="ARBA00023145"/>
    </source>
</evidence>
<reference evidence="5" key="1">
    <citation type="submission" date="2020-03" db="EMBL/GenBank/DDBJ databases">
        <title>Genome of Pelagibius litoralis DSM 21314T.</title>
        <authorList>
            <person name="Wang G."/>
        </authorList>
    </citation>
    <scope>NUCLEOTIDE SEQUENCE</scope>
    <source>
        <strain evidence="5">DSM 21314</strain>
    </source>
</reference>
<protein>
    <submittedName>
        <fullName evidence="5">Gamma-glutamyltransferase</fullName>
    </submittedName>
</protein>
<dbReference type="Proteomes" id="UP000761264">
    <property type="component" value="Unassembled WGS sequence"/>
</dbReference>
<dbReference type="InterPro" id="IPR043138">
    <property type="entry name" value="GGT_lsub"/>
</dbReference>
<dbReference type="EMBL" id="JAAQPH010000012">
    <property type="protein sequence ID" value="NIA70178.1"/>
    <property type="molecule type" value="Genomic_DNA"/>
</dbReference>
<sequence length="529" mass="55599">MNSGRSGGKARPLGAVACGHPQTAAAAEEILAEGGNAFDAVIAAFCASCVAEPVLCSLGGGGFLLAQSSGREALLYDFFVQTPRGRKPLQALDFYPILADFGTATQEFHIGLGAVATPGAVRGIFSIHRELASLPMKRLIEPATRLAREGVTVRPIDAYLFQVVAPILTAKAGPRSLFTGPDGALLAAGEPFRQPRLADTFEALASEGEALFYEGDLAEQLVALCRAEGGLLSAADLANYRTVKRKPFVTHYRSAEVVTNPPPSCGGILIGFALGLLAEASLHRMDARSEERLLLIARVMDLTNKARVEARLEEASGEAEEAAAAARLFDPSLLERYAAEVAGQGSFTRGTTHISVVDAAGNLAAMSLSNGEGCGTHLADSGIMLNNMLGEEDLNRGGFHRWPRDSRLSSMMAPTLATSAEGALFAIGSGGSNRIRTAILQVLTNILDHGMSLGKAIETPRLHLEADIANLEKGLVEGADRLMAERGCRTIDWPAHNLFFGGVHGVARHPDGSFTAAGDPRRGGAAVIV</sequence>
<keyword evidence="6" id="KW-1185">Reference proteome</keyword>
<dbReference type="InterPro" id="IPR051792">
    <property type="entry name" value="GGT_bact"/>
</dbReference>
<proteinExistence type="inferred from homology"/>
<keyword evidence="3" id="KW-0378">Hydrolase</keyword>
<comment type="caution">
    <text evidence="5">The sequence shown here is derived from an EMBL/GenBank/DDBJ whole genome shotgun (WGS) entry which is preliminary data.</text>
</comment>
<evidence type="ECO:0000313" key="5">
    <source>
        <dbReference type="EMBL" id="NIA70178.1"/>
    </source>
</evidence>
<dbReference type="GO" id="GO:0016787">
    <property type="term" value="F:hydrolase activity"/>
    <property type="evidence" value="ECO:0007669"/>
    <property type="project" value="UniProtKB-KW"/>
</dbReference>
<evidence type="ECO:0000313" key="6">
    <source>
        <dbReference type="Proteomes" id="UP000761264"/>
    </source>
</evidence>
<dbReference type="InterPro" id="IPR043137">
    <property type="entry name" value="GGT_ssub_C"/>
</dbReference>
<dbReference type="AlphaFoldDB" id="A0A967EZB7"/>
<evidence type="ECO:0000256" key="1">
    <source>
        <dbReference type="ARBA" id="ARBA00009381"/>
    </source>
</evidence>